<name>A0ACC0LLL9_RHOML</name>
<dbReference type="Proteomes" id="UP001062846">
    <property type="component" value="Chromosome 12"/>
</dbReference>
<accession>A0ACC0LLL9</accession>
<sequence>MESSSNTESCDISETTCNGKVDLEEAYPPKSEGTVSIISRGNGLLCPEDFGLFQYEGFWYHSFYLEGVKLAQEQFKPQSTDIFLCSAPKSGTTWLKALAFSIVTRTEFDFSTNPLLVKVPHDCVPMLEVDIVKNMSDRNPEFPLLSTHMPYSSLPKSIIDSGCRVVYICRDPKDVFVSFWHFICKARPEIGLLPMEVIFELFCQGVSYYGPYWDHVLGYWKASLEQPERVLFLKYEDMKRETSVLVKRLAEFIGHPFSAAEETEGAVERVIDLCSFENLSNLEVNKNGRHRVDTPVAIENNTYFRRGKVRDWKNHLTAEMVQRMDRITEQKLGSCGLMFGGDSKP</sequence>
<protein>
    <submittedName>
        <fullName evidence="1">Uncharacterized protein</fullName>
    </submittedName>
</protein>
<comment type="caution">
    <text evidence="1">The sequence shown here is derived from an EMBL/GenBank/DDBJ whole genome shotgun (WGS) entry which is preliminary data.</text>
</comment>
<evidence type="ECO:0000313" key="2">
    <source>
        <dbReference type="Proteomes" id="UP001062846"/>
    </source>
</evidence>
<keyword evidence="2" id="KW-1185">Reference proteome</keyword>
<proteinExistence type="predicted"/>
<gene>
    <name evidence="1" type="ORF">RHMOL_Rhmol12G0237600</name>
</gene>
<dbReference type="EMBL" id="CM046399">
    <property type="protein sequence ID" value="KAI8529600.1"/>
    <property type="molecule type" value="Genomic_DNA"/>
</dbReference>
<reference evidence="1" key="1">
    <citation type="submission" date="2022-02" db="EMBL/GenBank/DDBJ databases">
        <title>Plant Genome Project.</title>
        <authorList>
            <person name="Zhang R.-G."/>
        </authorList>
    </citation>
    <scope>NUCLEOTIDE SEQUENCE</scope>
    <source>
        <strain evidence="1">AT1</strain>
    </source>
</reference>
<organism evidence="1 2">
    <name type="scientific">Rhododendron molle</name>
    <name type="common">Chinese azalea</name>
    <name type="synonym">Azalea mollis</name>
    <dbReference type="NCBI Taxonomy" id="49168"/>
    <lineage>
        <taxon>Eukaryota</taxon>
        <taxon>Viridiplantae</taxon>
        <taxon>Streptophyta</taxon>
        <taxon>Embryophyta</taxon>
        <taxon>Tracheophyta</taxon>
        <taxon>Spermatophyta</taxon>
        <taxon>Magnoliopsida</taxon>
        <taxon>eudicotyledons</taxon>
        <taxon>Gunneridae</taxon>
        <taxon>Pentapetalae</taxon>
        <taxon>asterids</taxon>
        <taxon>Ericales</taxon>
        <taxon>Ericaceae</taxon>
        <taxon>Ericoideae</taxon>
        <taxon>Rhodoreae</taxon>
        <taxon>Rhododendron</taxon>
    </lineage>
</organism>
<evidence type="ECO:0000313" key="1">
    <source>
        <dbReference type="EMBL" id="KAI8529600.1"/>
    </source>
</evidence>